<proteinExistence type="predicted"/>
<reference evidence="2" key="1">
    <citation type="journal article" date="2019" name="Int. J. Syst. Evol. Microbiol.">
        <title>The Global Catalogue of Microorganisms (GCM) 10K type strain sequencing project: providing services to taxonomists for standard genome sequencing and annotation.</title>
        <authorList>
            <consortium name="The Broad Institute Genomics Platform"/>
            <consortium name="The Broad Institute Genome Sequencing Center for Infectious Disease"/>
            <person name="Wu L."/>
            <person name="Ma J."/>
        </authorList>
    </citation>
    <scope>NUCLEOTIDE SEQUENCE [LARGE SCALE GENOMIC DNA]</scope>
    <source>
        <strain evidence="2">NBRC 102407</strain>
    </source>
</reference>
<dbReference type="InterPro" id="IPR016631">
    <property type="entry name" value="Regulatory_RpfE"/>
</dbReference>
<evidence type="ECO:0000313" key="1">
    <source>
        <dbReference type="EMBL" id="GLT23987.1"/>
    </source>
</evidence>
<dbReference type="EMBL" id="BSPX01000067">
    <property type="protein sequence ID" value="GLT23987.1"/>
    <property type="molecule type" value="Genomic_DNA"/>
</dbReference>
<protein>
    <recommendedName>
        <fullName evidence="3">Phosphoglycerate mutase</fullName>
    </recommendedName>
</protein>
<comment type="caution">
    <text evidence="1">The sequence shown here is derived from an EMBL/GenBank/DDBJ whole genome shotgun (WGS) entry which is preliminary data.</text>
</comment>
<evidence type="ECO:0008006" key="3">
    <source>
        <dbReference type="Google" id="ProtNLM"/>
    </source>
</evidence>
<sequence length="341" mass="36974">MQFHLVLPGLAWPRSGASHAAGDLSLPALSALLGHAQASWQPAVAPETWLVARFGGTDVRLPYAALRRAGEAPPAADAHWLCCDPVHLHFSRDKLLLADASGLGITADETATLIAGLNDTFADIGRFEAPAPDRWYVALTDEPRPFFHPLPDVNGRPVQLFMPEGEDIARWARLSNELEVWLYNHPVNAAREAAGQRVINGVWLWGAGPADVRLQAPAPRIQADAPFARGLARFAGVDPEATERYLDGTGFAVVSSLQRPALHLDATAWQAALQQLEQHWFAPLLAALKAKRIRTLTISAPSDKHCLQLEISAGSLWKFWRKPQTLAAVLATAPQPASTTP</sequence>
<dbReference type="Proteomes" id="UP001157167">
    <property type="component" value="Unassembled WGS sequence"/>
</dbReference>
<organism evidence="1 2">
    <name type="scientific">Zoogloea oryzae</name>
    <dbReference type="NCBI Taxonomy" id="310767"/>
    <lineage>
        <taxon>Bacteria</taxon>
        <taxon>Pseudomonadati</taxon>
        <taxon>Pseudomonadota</taxon>
        <taxon>Betaproteobacteria</taxon>
        <taxon>Rhodocyclales</taxon>
        <taxon>Zoogloeaceae</taxon>
        <taxon>Zoogloea</taxon>
    </lineage>
</organism>
<keyword evidence="2" id="KW-1185">Reference proteome</keyword>
<dbReference type="PIRSF" id="PIRSF015283">
    <property type="entry name" value="Regulatory_RpfE"/>
    <property type="match status" value="1"/>
</dbReference>
<accession>A0ABQ6FFG4</accession>
<evidence type="ECO:0000313" key="2">
    <source>
        <dbReference type="Proteomes" id="UP001157167"/>
    </source>
</evidence>
<name>A0ABQ6FFG4_9RHOO</name>
<gene>
    <name evidence="1" type="primary">rpfE</name>
    <name evidence="1" type="ORF">GCM10007933_34580</name>
</gene>
<dbReference type="RefSeq" id="WP_284189149.1">
    <property type="nucleotide sequence ID" value="NZ_BSPX01000067.1"/>
</dbReference>